<evidence type="ECO:0000256" key="1">
    <source>
        <dbReference type="ARBA" id="ARBA00007626"/>
    </source>
</evidence>
<evidence type="ECO:0000313" key="5">
    <source>
        <dbReference type="Proteomes" id="UP000315295"/>
    </source>
</evidence>
<keyword evidence="5" id="KW-1185">Reference proteome</keyword>
<dbReference type="PROSITE" id="PS51375">
    <property type="entry name" value="PPR"/>
    <property type="match status" value="1"/>
</dbReference>
<evidence type="ECO:0000313" key="4">
    <source>
        <dbReference type="EMBL" id="TQD90838.1"/>
    </source>
</evidence>
<dbReference type="Gene3D" id="1.25.40.10">
    <property type="entry name" value="Tetratricopeptide repeat domain"/>
    <property type="match status" value="1"/>
</dbReference>
<proteinExistence type="inferred from homology"/>
<protein>
    <recommendedName>
        <fullName evidence="6">Pentatricopeptide repeat-containing protein</fullName>
    </recommendedName>
</protein>
<organism evidence="4 5">
    <name type="scientific">Malus baccata</name>
    <name type="common">Siberian crab apple</name>
    <name type="synonym">Pyrus baccata</name>
    <dbReference type="NCBI Taxonomy" id="106549"/>
    <lineage>
        <taxon>Eukaryota</taxon>
        <taxon>Viridiplantae</taxon>
        <taxon>Streptophyta</taxon>
        <taxon>Embryophyta</taxon>
        <taxon>Tracheophyta</taxon>
        <taxon>Spermatophyta</taxon>
        <taxon>Magnoliopsida</taxon>
        <taxon>eudicotyledons</taxon>
        <taxon>Gunneridae</taxon>
        <taxon>Pentapetalae</taxon>
        <taxon>rosids</taxon>
        <taxon>fabids</taxon>
        <taxon>Rosales</taxon>
        <taxon>Rosaceae</taxon>
        <taxon>Amygdaloideae</taxon>
        <taxon>Maleae</taxon>
        <taxon>Malus</taxon>
    </lineage>
</organism>
<comment type="similarity">
    <text evidence="1">Belongs to the PPR family. P subfamily.</text>
</comment>
<dbReference type="NCBIfam" id="TIGR00756">
    <property type="entry name" value="PPR"/>
    <property type="match status" value="1"/>
</dbReference>
<reference evidence="4 5" key="1">
    <citation type="journal article" date="2019" name="G3 (Bethesda)">
        <title>Sequencing of a Wild Apple (Malus baccata) Genome Unravels the Differences Between Cultivated and Wild Apple Species Regarding Disease Resistance and Cold Tolerance.</title>
        <authorList>
            <person name="Chen X."/>
        </authorList>
    </citation>
    <scope>NUCLEOTIDE SEQUENCE [LARGE SCALE GENOMIC DNA]</scope>
    <source>
        <strain evidence="5">cv. Shandingzi</strain>
        <tissue evidence="4">Leaves</tissue>
    </source>
</reference>
<dbReference type="STRING" id="106549.A0A540LWN9"/>
<dbReference type="PANTHER" id="PTHR46128">
    <property type="entry name" value="MITOCHONDRIAL GROUP I INTRON SPLICING FACTOR CCM1"/>
    <property type="match status" value="1"/>
</dbReference>
<dbReference type="AlphaFoldDB" id="A0A540LWN9"/>
<evidence type="ECO:0000256" key="2">
    <source>
        <dbReference type="ARBA" id="ARBA00022737"/>
    </source>
</evidence>
<comment type="caution">
    <text evidence="4">The sequence shown here is derived from an EMBL/GenBank/DDBJ whole genome shotgun (WGS) entry which is preliminary data.</text>
</comment>
<evidence type="ECO:0008006" key="6">
    <source>
        <dbReference type="Google" id="ProtNLM"/>
    </source>
</evidence>
<accession>A0A540LWN9</accession>
<dbReference type="InterPro" id="IPR002885">
    <property type="entry name" value="PPR_rpt"/>
</dbReference>
<dbReference type="InterPro" id="IPR011990">
    <property type="entry name" value="TPR-like_helical_dom_sf"/>
</dbReference>
<dbReference type="Proteomes" id="UP000315295">
    <property type="component" value="Unassembled WGS sequence"/>
</dbReference>
<name>A0A540LWN9_MALBA</name>
<feature type="repeat" description="PPR" evidence="3">
    <location>
        <begin position="44"/>
        <end position="78"/>
    </location>
</feature>
<dbReference type="Pfam" id="PF12854">
    <property type="entry name" value="PPR_1"/>
    <property type="match status" value="2"/>
</dbReference>
<evidence type="ECO:0000256" key="3">
    <source>
        <dbReference type="PROSITE-ProRule" id="PRU00708"/>
    </source>
</evidence>
<sequence length="104" mass="11446">MLDSGNCKPNAVTFGTLVKGHCLKGNNTAAIQLLKKMEGDCKPDLVAYSTVIDSLCKDTLVVDAMKLFSEMTSKGIAPRCHDLYLFDSWSLQITGLERSYKIVE</sequence>
<keyword evidence="2" id="KW-0677">Repeat</keyword>
<dbReference type="PANTHER" id="PTHR46128:SF216">
    <property type="entry name" value="PENTATRICOPEPTIDE REPEAT-CONTAINING PROTEIN"/>
    <property type="match status" value="1"/>
</dbReference>
<dbReference type="InterPro" id="IPR050872">
    <property type="entry name" value="PPR_P_subfamily"/>
</dbReference>
<gene>
    <name evidence="4" type="ORF">C1H46_023605</name>
</gene>
<dbReference type="EMBL" id="VIEB01000441">
    <property type="protein sequence ID" value="TQD90838.1"/>
    <property type="molecule type" value="Genomic_DNA"/>
</dbReference>